<gene>
    <name evidence="1" type="ORF">HYALB_00010801</name>
</gene>
<accession>A0A9N9LRJ3</accession>
<sequence>MRSRQSTPAFGSLEISGLVDGNEYYGTIARHISTNGTNNAGSYILLNSSTENPLLIEVLPLRYPSPQEIHAYEETFRFLRGEKIAFTPTRILTSSLETPSTKPHFTTKRGRLFLHGIPLFLKKDFAVKSEIWIDPTKLTSLPINTLRLSKPNKEGMILGLDVESSIRLRELMVLYKGNEDAWRFVKGIRNKMGRKRELMRVNRWAEVELLEEQIKGYLELLKGLVGVVEDDKELEANGVTWAGQLKGRDEIVEKEVMTNDEGAIFEGFVDVRDSGKDDWVYLHRCGKEGASVKV</sequence>
<keyword evidence="2" id="KW-1185">Reference proteome</keyword>
<comment type="caution">
    <text evidence="1">The sequence shown here is derived from an EMBL/GenBank/DDBJ whole genome shotgun (WGS) entry which is preliminary data.</text>
</comment>
<name>A0A9N9LRJ3_9HELO</name>
<proteinExistence type="predicted"/>
<protein>
    <submittedName>
        <fullName evidence="1">Uncharacterized protein</fullName>
    </submittedName>
</protein>
<evidence type="ECO:0000313" key="1">
    <source>
        <dbReference type="EMBL" id="CAG8979268.1"/>
    </source>
</evidence>
<evidence type="ECO:0000313" key="2">
    <source>
        <dbReference type="Proteomes" id="UP000701801"/>
    </source>
</evidence>
<dbReference type="OrthoDB" id="10305674at2759"/>
<reference evidence="1" key="1">
    <citation type="submission" date="2021-07" db="EMBL/GenBank/DDBJ databases">
        <authorList>
            <person name="Durling M."/>
        </authorList>
    </citation>
    <scope>NUCLEOTIDE SEQUENCE</scope>
</reference>
<dbReference type="Proteomes" id="UP000701801">
    <property type="component" value="Unassembled WGS sequence"/>
</dbReference>
<organism evidence="1 2">
    <name type="scientific">Hymenoscyphus albidus</name>
    <dbReference type="NCBI Taxonomy" id="595503"/>
    <lineage>
        <taxon>Eukaryota</taxon>
        <taxon>Fungi</taxon>
        <taxon>Dikarya</taxon>
        <taxon>Ascomycota</taxon>
        <taxon>Pezizomycotina</taxon>
        <taxon>Leotiomycetes</taxon>
        <taxon>Helotiales</taxon>
        <taxon>Helotiaceae</taxon>
        <taxon>Hymenoscyphus</taxon>
    </lineage>
</organism>
<dbReference type="EMBL" id="CAJVRM010000303">
    <property type="protein sequence ID" value="CAG8979268.1"/>
    <property type="molecule type" value="Genomic_DNA"/>
</dbReference>
<dbReference type="AlphaFoldDB" id="A0A9N9LRJ3"/>